<dbReference type="KEGG" id="mvc:MSVAZ_0594"/>
<protein>
    <submittedName>
        <fullName evidence="1">Uncharacterized protein</fullName>
    </submittedName>
</protein>
<keyword evidence="2" id="KW-1185">Reference proteome</keyword>
<dbReference type="HOGENOM" id="CLU_2802221_0_0_2"/>
<proteinExistence type="predicted"/>
<dbReference type="EMBL" id="CP009520">
    <property type="protein sequence ID" value="AKB42863.1"/>
    <property type="molecule type" value="Genomic_DNA"/>
</dbReference>
<evidence type="ECO:0000313" key="1">
    <source>
        <dbReference type="EMBL" id="AKB42863.1"/>
    </source>
</evidence>
<reference evidence="1 2" key="1">
    <citation type="submission" date="2014-07" db="EMBL/GenBank/DDBJ databases">
        <title>Methanogenic archaea and the global carbon cycle.</title>
        <authorList>
            <person name="Henriksen J.R."/>
            <person name="Luke J."/>
            <person name="Reinhart S."/>
            <person name="Benedict M.N."/>
            <person name="Youngblut N.D."/>
            <person name="Metcalf M.E."/>
            <person name="Whitaker R.J."/>
            <person name="Metcalf W.W."/>
        </authorList>
    </citation>
    <scope>NUCLEOTIDE SEQUENCE [LARGE SCALE GENOMIC DNA]</scope>
    <source>
        <strain evidence="1 2">Z-761</strain>
    </source>
</reference>
<dbReference type="GeneID" id="24808972"/>
<organism evidence="1 2">
    <name type="scientific">Methanosarcina vacuolata Z-761</name>
    <dbReference type="NCBI Taxonomy" id="1434123"/>
    <lineage>
        <taxon>Archaea</taxon>
        <taxon>Methanobacteriati</taxon>
        <taxon>Methanobacteriota</taxon>
        <taxon>Stenosarchaea group</taxon>
        <taxon>Methanomicrobia</taxon>
        <taxon>Methanosarcinales</taxon>
        <taxon>Methanosarcinaceae</taxon>
        <taxon>Methanosarcina</taxon>
    </lineage>
</organism>
<accession>A0A0E3Q2Q8</accession>
<dbReference type="PATRIC" id="fig|1434123.4.peg.660"/>
<sequence>MFKNKIFSDDEMRRKLDCVFSLSGYKTTRKKVPEICAIAAYHQSIEVPLHNNSGKLAARDQREENGM</sequence>
<gene>
    <name evidence="1" type="ORF">MSVAZ_0594</name>
</gene>
<dbReference type="AlphaFoldDB" id="A0A0E3Q2Q8"/>
<dbReference type="Proteomes" id="UP000033096">
    <property type="component" value="Chromosome"/>
</dbReference>
<name>A0A0E3Q2Q8_9EURY</name>
<evidence type="ECO:0000313" key="2">
    <source>
        <dbReference type="Proteomes" id="UP000033096"/>
    </source>
</evidence>
<dbReference type="RefSeq" id="WP_048117950.1">
    <property type="nucleotide sequence ID" value="NZ_CP009520.1"/>
</dbReference>